<protein>
    <recommendedName>
        <fullName evidence="4">YkgJ family cysteine cluster protein</fullName>
    </recommendedName>
</protein>
<comment type="caution">
    <text evidence="2">The sequence shown here is derived from an EMBL/GenBank/DDBJ whole genome shotgun (WGS) entry which is preliminary data.</text>
</comment>
<dbReference type="InterPro" id="IPR005358">
    <property type="entry name" value="Puta_zinc/iron-chelating_dom"/>
</dbReference>
<evidence type="ECO:0000313" key="3">
    <source>
        <dbReference type="Proteomes" id="UP001530400"/>
    </source>
</evidence>
<feature type="chain" id="PRO_5044837960" description="YkgJ family cysteine cluster protein" evidence="1">
    <location>
        <begin position="16"/>
        <end position="220"/>
    </location>
</feature>
<keyword evidence="3" id="KW-1185">Reference proteome</keyword>
<dbReference type="Proteomes" id="UP001530400">
    <property type="component" value="Unassembled WGS sequence"/>
</dbReference>
<evidence type="ECO:0000313" key="2">
    <source>
        <dbReference type="EMBL" id="KAL3792221.1"/>
    </source>
</evidence>
<dbReference type="AlphaFoldDB" id="A0ABD3PWZ0"/>
<name>A0ABD3PWZ0_9STRA</name>
<sequence length="220" mass="25161">MRAFILLTLITPINALSLFHRIRSKLLPFTLPWYESGLQFSCTSCGKCCKVDGDVWLSPAEVDTIQNHLGVGEEEFKSKYGRAGVSDGQETWVCLKRKEGGCIFLNPVGQCSIYDVRPIQCETYPFWPSLLASRNDWKNEAVIPDDMELKENERYWTAELGGCEGISYEQPEDTQSSNDKTQMEDVSIVTRKEIVSKMKAAKKHWKSFPVEEIKQSTWYL</sequence>
<dbReference type="EMBL" id="JALLPJ020000432">
    <property type="protein sequence ID" value="KAL3792221.1"/>
    <property type="molecule type" value="Genomic_DNA"/>
</dbReference>
<dbReference type="Pfam" id="PF03692">
    <property type="entry name" value="CxxCxxCC"/>
    <property type="match status" value="1"/>
</dbReference>
<keyword evidence="1" id="KW-0732">Signal</keyword>
<gene>
    <name evidence="2" type="ORF">ACHAWO_006040</name>
</gene>
<organism evidence="2 3">
    <name type="scientific">Cyclotella atomus</name>
    <dbReference type="NCBI Taxonomy" id="382360"/>
    <lineage>
        <taxon>Eukaryota</taxon>
        <taxon>Sar</taxon>
        <taxon>Stramenopiles</taxon>
        <taxon>Ochrophyta</taxon>
        <taxon>Bacillariophyta</taxon>
        <taxon>Coscinodiscophyceae</taxon>
        <taxon>Thalassiosirophycidae</taxon>
        <taxon>Stephanodiscales</taxon>
        <taxon>Stephanodiscaceae</taxon>
        <taxon>Cyclotella</taxon>
    </lineage>
</organism>
<feature type="signal peptide" evidence="1">
    <location>
        <begin position="1"/>
        <end position="15"/>
    </location>
</feature>
<evidence type="ECO:0008006" key="4">
    <source>
        <dbReference type="Google" id="ProtNLM"/>
    </source>
</evidence>
<dbReference type="PANTHER" id="PTHR35866">
    <property type="entry name" value="PUTATIVE-RELATED"/>
    <property type="match status" value="1"/>
</dbReference>
<proteinExistence type="predicted"/>
<evidence type="ECO:0000256" key="1">
    <source>
        <dbReference type="SAM" id="SignalP"/>
    </source>
</evidence>
<accession>A0ABD3PWZ0</accession>
<reference evidence="2 3" key="1">
    <citation type="submission" date="2024-10" db="EMBL/GenBank/DDBJ databases">
        <title>Updated reference genomes for cyclostephanoid diatoms.</title>
        <authorList>
            <person name="Roberts W.R."/>
            <person name="Alverson A.J."/>
        </authorList>
    </citation>
    <scope>NUCLEOTIDE SEQUENCE [LARGE SCALE GENOMIC DNA]</scope>
    <source>
        <strain evidence="2 3">AJA010-31</strain>
    </source>
</reference>
<dbReference type="PANTHER" id="PTHR35866:SF1">
    <property type="entry name" value="YKGJ FAMILY CYSTEINE CLUSTER PROTEIN"/>
    <property type="match status" value="1"/>
</dbReference>